<dbReference type="Pfam" id="PF02330">
    <property type="entry name" value="MAM33"/>
    <property type="match status" value="1"/>
</dbReference>
<organism evidence="2 3">
    <name type="scientific">Lomentospora prolificans</name>
    <dbReference type="NCBI Taxonomy" id="41688"/>
    <lineage>
        <taxon>Eukaryota</taxon>
        <taxon>Fungi</taxon>
        <taxon>Dikarya</taxon>
        <taxon>Ascomycota</taxon>
        <taxon>Pezizomycotina</taxon>
        <taxon>Sordariomycetes</taxon>
        <taxon>Hypocreomycetidae</taxon>
        <taxon>Microascales</taxon>
        <taxon>Microascaceae</taxon>
        <taxon>Lomentospora</taxon>
    </lineage>
</organism>
<dbReference type="PANTHER" id="PTHR10826">
    <property type="entry name" value="COMPLEMENT COMPONENT 1"/>
    <property type="match status" value="1"/>
</dbReference>
<accession>A0A2N3NKX0</accession>
<dbReference type="SUPFAM" id="SSF54529">
    <property type="entry name" value="Mitochondrial glycoprotein MAM33-like"/>
    <property type="match status" value="1"/>
</dbReference>
<dbReference type="GO" id="GO:0042256">
    <property type="term" value="P:cytosolic ribosome assembly"/>
    <property type="evidence" value="ECO:0007669"/>
    <property type="project" value="TreeGrafter"/>
</dbReference>
<proteinExistence type="predicted"/>
<dbReference type="STRING" id="41688.A0A2N3NKX0"/>
<dbReference type="OrthoDB" id="278212at2759"/>
<dbReference type="AlphaFoldDB" id="A0A2N3NKX0"/>
<dbReference type="Proteomes" id="UP000233524">
    <property type="component" value="Unassembled WGS sequence"/>
</dbReference>
<gene>
    <name evidence="2" type="ORF">jhhlp_000353</name>
</gene>
<feature type="compositionally biased region" description="Polar residues" evidence="1">
    <location>
        <begin position="152"/>
        <end position="167"/>
    </location>
</feature>
<sequence length="302" mass="33242">MLAFRSLGRAAPRALPRLPRASSSLLARLPAARATAVRASLPRSTYSFSTSAFRAAQSSGEVDAELSAKLESEIQFEEEVSKEEQMPASIKDFLATGQFELVDIEGKEEVKLVRNHGDEKITVSFSITELPYQDEDMMEDDQAFDDAEGLEGQNNAQDPTLRNSSRAATEEDLVDEDADDYAGAAPPTHLTVVIEKPAKGPGALSVECTAQDGAIIIDNVHYYTDANQAFASTPEASHARVDSYPGPSFSTLDEDLQVLMEQYLEERGISQGLAAFTPDYIDYKEQKEYQRWLKNVKSFVDL</sequence>
<dbReference type="VEuPathDB" id="FungiDB:jhhlp_000353"/>
<protein>
    <recommendedName>
        <fullName evidence="4">Mitochondrial glyco protein</fullName>
    </recommendedName>
</protein>
<comment type="caution">
    <text evidence="2">The sequence shown here is derived from an EMBL/GenBank/DDBJ whole genome shotgun (WGS) entry which is preliminary data.</text>
</comment>
<evidence type="ECO:0000313" key="2">
    <source>
        <dbReference type="EMBL" id="PKS13012.1"/>
    </source>
</evidence>
<dbReference type="InterPro" id="IPR036561">
    <property type="entry name" value="MAM33_sf"/>
</dbReference>
<evidence type="ECO:0000256" key="1">
    <source>
        <dbReference type="SAM" id="MobiDB-lite"/>
    </source>
</evidence>
<dbReference type="FunCoup" id="A0A2N3NKX0">
    <property type="interactions" value="438"/>
</dbReference>
<name>A0A2N3NKX0_9PEZI</name>
<dbReference type="EMBL" id="NLAX01000002">
    <property type="protein sequence ID" value="PKS13012.1"/>
    <property type="molecule type" value="Genomic_DNA"/>
</dbReference>
<keyword evidence="3" id="KW-1185">Reference proteome</keyword>
<evidence type="ECO:0000313" key="3">
    <source>
        <dbReference type="Proteomes" id="UP000233524"/>
    </source>
</evidence>
<dbReference type="PANTHER" id="PTHR10826:SF1">
    <property type="entry name" value="COMPLEMENT COMPONENT 1 Q SUBCOMPONENT-BINDING PROTEIN, MITOCHONDRIAL"/>
    <property type="match status" value="1"/>
</dbReference>
<evidence type="ECO:0008006" key="4">
    <source>
        <dbReference type="Google" id="ProtNLM"/>
    </source>
</evidence>
<dbReference type="GO" id="GO:0005759">
    <property type="term" value="C:mitochondrial matrix"/>
    <property type="evidence" value="ECO:0007669"/>
    <property type="project" value="InterPro"/>
</dbReference>
<dbReference type="InterPro" id="IPR003428">
    <property type="entry name" value="MAM33"/>
</dbReference>
<reference evidence="2 3" key="1">
    <citation type="journal article" date="2017" name="G3 (Bethesda)">
        <title>First Draft Genome Sequence of the Pathogenic Fungus Lomentospora prolificans (Formerly Scedosporium prolificans).</title>
        <authorList>
            <person name="Luo R."/>
            <person name="Zimin A."/>
            <person name="Workman R."/>
            <person name="Fan Y."/>
            <person name="Pertea G."/>
            <person name="Grossman N."/>
            <person name="Wear M.P."/>
            <person name="Jia B."/>
            <person name="Miller H."/>
            <person name="Casadevall A."/>
            <person name="Timp W."/>
            <person name="Zhang S.X."/>
            <person name="Salzberg S.L."/>
        </authorList>
    </citation>
    <scope>NUCLEOTIDE SEQUENCE [LARGE SCALE GENOMIC DNA]</scope>
    <source>
        <strain evidence="2 3">JHH-5317</strain>
    </source>
</reference>
<dbReference type="Gene3D" id="3.10.280.10">
    <property type="entry name" value="Mitochondrial glycoprotein"/>
    <property type="match status" value="1"/>
</dbReference>
<feature type="region of interest" description="Disordered" evidence="1">
    <location>
        <begin position="149"/>
        <end position="173"/>
    </location>
</feature>
<dbReference type="InParanoid" id="A0A2N3NKX0"/>